<dbReference type="CDD" id="cd07302">
    <property type="entry name" value="CHD"/>
    <property type="match status" value="1"/>
</dbReference>
<evidence type="ECO:0000256" key="1">
    <source>
        <dbReference type="ARBA" id="ARBA00004479"/>
    </source>
</evidence>
<feature type="transmembrane region" description="Helical" evidence="15">
    <location>
        <begin position="459"/>
        <end position="482"/>
    </location>
</feature>
<accession>A0ABN8LRY1</accession>
<keyword evidence="11 13" id="KW-0456">Lyase</keyword>
<evidence type="ECO:0000259" key="18">
    <source>
        <dbReference type="PROSITE" id="PS50125"/>
    </source>
</evidence>
<evidence type="ECO:0000256" key="2">
    <source>
        <dbReference type="ARBA" id="ARBA00012202"/>
    </source>
</evidence>
<evidence type="ECO:0000256" key="11">
    <source>
        <dbReference type="ARBA" id="ARBA00023239"/>
    </source>
</evidence>
<dbReference type="SUPFAM" id="SSF55073">
    <property type="entry name" value="Nucleotide cyclase"/>
    <property type="match status" value="1"/>
</dbReference>
<dbReference type="InterPro" id="IPR029787">
    <property type="entry name" value="Nucleotide_cyclase"/>
</dbReference>
<dbReference type="Pfam" id="PF07714">
    <property type="entry name" value="PK_Tyr_Ser-Thr"/>
    <property type="match status" value="1"/>
</dbReference>
<evidence type="ECO:0000256" key="5">
    <source>
        <dbReference type="ARBA" id="ARBA00022741"/>
    </source>
</evidence>
<dbReference type="PRINTS" id="PR00255">
    <property type="entry name" value="NATPEPTIDER"/>
</dbReference>
<comment type="similarity">
    <text evidence="13">Belongs to the adenylyl cyclase class-4/guanylyl cyclase family.</text>
</comment>
<evidence type="ECO:0000256" key="13">
    <source>
        <dbReference type="RuleBase" id="RU000405"/>
    </source>
</evidence>
<evidence type="ECO:0000256" key="15">
    <source>
        <dbReference type="SAM" id="Phobius"/>
    </source>
</evidence>
<dbReference type="Gene3D" id="3.40.50.2300">
    <property type="match status" value="2"/>
</dbReference>
<protein>
    <recommendedName>
        <fullName evidence="2 14">Guanylate cyclase</fullName>
        <ecNumber evidence="2 14">4.6.1.2</ecNumber>
    </recommendedName>
</protein>
<dbReference type="PROSITE" id="PS00452">
    <property type="entry name" value="GUANYLATE_CYCLASE_1"/>
    <property type="match status" value="1"/>
</dbReference>
<keyword evidence="7" id="KW-0342">GTP-binding</keyword>
<dbReference type="InterPro" id="IPR050401">
    <property type="entry name" value="Cyclic_nucleotide_synthase"/>
</dbReference>
<comment type="subcellular location">
    <subcellularLocation>
        <location evidence="1">Membrane</location>
        <topology evidence="1">Single-pass type I membrane protein</topology>
    </subcellularLocation>
</comment>
<feature type="chain" id="PRO_5047120367" description="Guanylate cyclase" evidence="16">
    <location>
        <begin position="16"/>
        <end position="1064"/>
    </location>
</feature>
<sequence length="1064" mass="119282">MKLVFVIFLIWCCDADLPKQVRVGVLVPITPRLNGGFSVGEGIRAAVKAAFDDINKDSTILSGLNLTYVIQDSGCNSVKAAGIAADLMHSQASIDAYIGPGCSRACISAGLLAQYWNKPIISFSCSSSELEDREKYSTFARTQPFSRTYSQITPSLLLTIMLHFQWKRAAILATDDSSTKIWTPVAFELKNVFKENNVTVSYFNVYKLTGDITAQRRQAEIEMVLQETAENARVVFILGSISEVMRHLMVARTLEMLNGNYAFITLDFFVSEYLATSLANQSPSLNRNETLESFEGLITLSVKKPRSDELHNLTKWLNNGLKKIPEYQSHSASSRAAKTAPYLYDAVWLYAHALNRTITDGKNKSNGTEILRNVMTTKPLFTGMSGPVMIDKRGNRVPAFVFENIQSSSNLPFLELNVNGTEVKQYTAKVVWPGGSTRIPDDEPKCLFDPCKEMELDSWRLIVVAVLSPLAVILSLLALYLYRRKKYEKDLFNNAWIIDFSEIIPLSVGNGFASKVAKSFSCVSQNSAQTEWTAGKQATPLVGRYRGDLIAIKRLHKNFVKLSRDILIELKQVRDLVHTNLNPSIGVCVTCPNICIISNYCYRGSLEEILANDNIKLDWFFRASFAQDIAMGMSALHASPLQVHGHLRSSKCLIDSRWVCKVSDYGLHLLKSGQKPEDVSEYTEYQKLFWKAPEFLGEDVDLPFSQPGDVYSYGIILSELLSREMPYFSYNMSPKDIIKQVAKQLIPQFRPEYPTDIAGDKGVIRLMQMCWDNDPLMRPTFSEIKSKLKSLNRGKNSNIVDNMIRMMENYTDQLEHLVDERTMQLAHEKAKTDELLYKMLPKSIAEDLKQGRSVTAESFSSVTICFSDIVGFTSMAAQCTPMQVVHFLNELYTCFDNIIDAHDVYKVETIGDAYMVVSGLPVRNGNKHAGEIATMALHLLSFTRDFKIQNLPNSRLQLRLGIHTGSCVAGVVGHKMPRYCLFGDTVNYASRMESTGLALRIHVSPECKAALDRIGGFYLKERGPVTLKGKGTIISYFLNGKEGFTKPLPNLLDAAPLSEHEFKQ</sequence>
<evidence type="ECO:0000256" key="8">
    <source>
        <dbReference type="ARBA" id="ARBA00023136"/>
    </source>
</evidence>
<evidence type="ECO:0000256" key="16">
    <source>
        <dbReference type="SAM" id="SignalP"/>
    </source>
</evidence>
<dbReference type="Gene3D" id="1.10.510.10">
    <property type="entry name" value="Transferase(Phosphotransferase) domain 1"/>
    <property type="match status" value="1"/>
</dbReference>
<dbReference type="PROSITE" id="PS50011">
    <property type="entry name" value="PROTEIN_KINASE_DOM"/>
    <property type="match status" value="1"/>
</dbReference>
<dbReference type="Proteomes" id="UP001159427">
    <property type="component" value="Unassembled WGS sequence"/>
</dbReference>
<dbReference type="EMBL" id="CALNXI010000111">
    <property type="protein sequence ID" value="CAH3019279.1"/>
    <property type="molecule type" value="Genomic_DNA"/>
</dbReference>
<dbReference type="SUPFAM" id="SSF56112">
    <property type="entry name" value="Protein kinase-like (PK-like)"/>
    <property type="match status" value="1"/>
</dbReference>
<dbReference type="Gene3D" id="3.30.70.1230">
    <property type="entry name" value="Nucleotide cyclase"/>
    <property type="match status" value="1"/>
</dbReference>
<dbReference type="InterPro" id="IPR001170">
    <property type="entry name" value="ANPR/GUC"/>
</dbReference>
<keyword evidence="4 16" id="KW-0732">Signal</keyword>
<evidence type="ECO:0000256" key="12">
    <source>
        <dbReference type="ARBA" id="ARBA00023293"/>
    </source>
</evidence>
<dbReference type="SMART" id="SM00044">
    <property type="entry name" value="CYCc"/>
    <property type="match status" value="1"/>
</dbReference>
<dbReference type="CDD" id="cd06352">
    <property type="entry name" value="PBP1_NPR_GC-like"/>
    <property type="match status" value="1"/>
</dbReference>
<evidence type="ECO:0000256" key="10">
    <source>
        <dbReference type="ARBA" id="ARBA00023180"/>
    </source>
</evidence>
<dbReference type="InterPro" id="IPR011645">
    <property type="entry name" value="HNOB_dom_associated"/>
</dbReference>
<evidence type="ECO:0000256" key="14">
    <source>
        <dbReference type="RuleBase" id="RU003431"/>
    </source>
</evidence>
<keyword evidence="6 15" id="KW-1133">Transmembrane helix</keyword>
<reference evidence="19 20" key="1">
    <citation type="submission" date="2022-05" db="EMBL/GenBank/DDBJ databases">
        <authorList>
            <consortium name="Genoscope - CEA"/>
            <person name="William W."/>
        </authorList>
    </citation>
    <scope>NUCLEOTIDE SEQUENCE [LARGE SCALE GENOMIC DNA]</scope>
</reference>
<keyword evidence="3 15" id="KW-0812">Transmembrane</keyword>
<keyword evidence="12 14" id="KW-0141">cGMP biosynthesis</keyword>
<evidence type="ECO:0000313" key="19">
    <source>
        <dbReference type="EMBL" id="CAH3019279.1"/>
    </source>
</evidence>
<dbReference type="EC" id="4.6.1.2" evidence="2 14"/>
<dbReference type="PANTHER" id="PTHR11920:SF496">
    <property type="entry name" value="GUANYLATE CYCLASE"/>
    <property type="match status" value="1"/>
</dbReference>
<dbReference type="Pfam" id="PF07701">
    <property type="entry name" value="HNOBA"/>
    <property type="match status" value="1"/>
</dbReference>
<dbReference type="InterPro" id="IPR011009">
    <property type="entry name" value="Kinase-like_dom_sf"/>
</dbReference>
<evidence type="ECO:0000256" key="3">
    <source>
        <dbReference type="ARBA" id="ARBA00022692"/>
    </source>
</evidence>
<evidence type="ECO:0000256" key="4">
    <source>
        <dbReference type="ARBA" id="ARBA00022729"/>
    </source>
</evidence>
<evidence type="ECO:0000256" key="7">
    <source>
        <dbReference type="ARBA" id="ARBA00023134"/>
    </source>
</evidence>
<name>A0ABN8LRY1_9CNID</name>
<keyword evidence="8 15" id="KW-0472">Membrane</keyword>
<keyword evidence="10" id="KW-0325">Glycoprotein</keyword>
<dbReference type="PROSITE" id="PS50125">
    <property type="entry name" value="GUANYLATE_CYCLASE_2"/>
    <property type="match status" value="1"/>
</dbReference>
<keyword evidence="9" id="KW-0675">Receptor</keyword>
<evidence type="ECO:0000259" key="17">
    <source>
        <dbReference type="PROSITE" id="PS50011"/>
    </source>
</evidence>
<evidence type="ECO:0000313" key="20">
    <source>
        <dbReference type="Proteomes" id="UP001159427"/>
    </source>
</evidence>
<dbReference type="InterPro" id="IPR001828">
    <property type="entry name" value="ANF_lig-bd_rcpt"/>
</dbReference>
<feature type="signal peptide" evidence="16">
    <location>
        <begin position="1"/>
        <end position="15"/>
    </location>
</feature>
<dbReference type="InterPro" id="IPR018297">
    <property type="entry name" value="A/G_cyclase_CS"/>
</dbReference>
<comment type="caution">
    <text evidence="19">The sequence shown here is derived from an EMBL/GenBank/DDBJ whole genome shotgun (WGS) entry which is preliminary data.</text>
</comment>
<comment type="catalytic activity">
    <reaction evidence="14">
        <text>GTP = 3',5'-cyclic GMP + diphosphate</text>
        <dbReference type="Rhea" id="RHEA:13665"/>
        <dbReference type="ChEBI" id="CHEBI:33019"/>
        <dbReference type="ChEBI" id="CHEBI:37565"/>
        <dbReference type="ChEBI" id="CHEBI:57746"/>
        <dbReference type="EC" id="4.6.1.2"/>
    </reaction>
</comment>
<feature type="domain" description="Protein kinase" evidence="17">
    <location>
        <begin position="502"/>
        <end position="791"/>
    </location>
</feature>
<proteinExistence type="inferred from homology"/>
<keyword evidence="20" id="KW-1185">Reference proteome</keyword>
<gene>
    <name evidence="19" type="ORF">PEVE_00001989</name>
</gene>
<dbReference type="InterPro" id="IPR001245">
    <property type="entry name" value="Ser-Thr/Tyr_kinase_cat_dom"/>
</dbReference>
<evidence type="ECO:0000256" key="6">
    <source>
        <dbReference type="ARBA" id="ARBA00022989"/>
    </source>
</evidence>
<dbReference type="SUPFAM" id="SSF53822">
    <property type="entry name" value="Periplasmic binding protein-like I"/>
    <property type="match status" value="1"/>
</dbReference>
<dbReference type="PANTHER" id="PTHR11920">
    <property type="entry name" value="GUANYLYL CYCLASE"/>
    <property type="match status" value="1"/>
</dbReference>
<dbReference type="Pfam" id="PF00211">
    <property type="entry name" value="Guanylate_cyc"/>
    <property type="match status" value="1"/>
</dbReference>
<organism evidence="19 20">
    <name type="scientific">Porites evermanni</name>
    <dbReference type="NCBI Taxonomy" id="104178"/>
    <lineage>
        <taxon>Eukaryota</taxon>
        <taxon>Metazoa</taxon>
        <taxon>Cnidaria</taxon>
        <taxon>Anthozoa</taxon>
        <taxon>Hexacorallia</taxon>
        <taxon>Scleractinia</taxon>
        <taxon>Fungiina</taxon>
        <taxon>Poritidae</taxon>
        <taxon>Porites</taxon>
    </lineage>
</organism>
<dbReference type="InterPro" id="IPR028082">
    <property type="entry name" value="Peripla_BP_I"/>
</dbReference>
<dbReference type="Pfam" id="PF01094">
    <property type="entry name" value="ANF_receptor"/>
    <property type="match status" value="1"/>
</dbReference>
<dbReference type="Gene3D" id="6.10.250.780">
    <property type="match status" value="1"/>
</dbReference>
<evidence type="ECO:0000256" key="9">
    <source>
        <dbReference type="ARBA" id="ARBA00023170"/>
    </source>
</evidence>
<dbReference type="InterPro" id="IPR000719">
    <property type="entry name" value="Prot_kinase_dom"/>
</dbReference>
<dbReference type="InterPro" id="IPR001054">
    <property type="entry name" value="A/G_cyclase"/>
</dbReference>
<keyword evidence="5" id="KW-0547">Nucleotide-binding</keyword>
<feature type="domain" description="Guanylate cyclase" evidence="18">
    <location>
        <begin position="863"/>
        <end position="993"/>
    </location>
</feature>